<feature type="signal peptide" evidence="1">
    <location>
        <begin position="1"/>
        <end position="26"/>
    </location>
</feature>
<evidence type="ECO:0008006" key="4">
    <source>
        <dbReference type="Google" id="ProtNLM"/>
    </source>
</evidence>
<proteinExistence type="predicted"/>
<evidence type="ECO:0000313" key="2">
    <source>
        <dbReference type="EMBL" id="MCG2589112.1"/>
    </source>
</evidence>
<evidence type="ECO:0000256" key="1">
    <source>
        <dbReference type="SAM" id="SignalP"/>
    </source>
</evidence>
<comment type="caution">
    <text evidence="2">The sequence shown here is derived from an EMBL/GenBank/DDBJ whole genome shotgun (WGS) entry which is preliminary data.</text>
</comment>
<sequence>MKISNRLSLSTLICILVVCMSTSANAQNQFEDAIEQFESESVTGYLQPFLNGFGANLNSGFAGTAKLENELVIRLEAVGMATLIGGAEETFKAIPPAPFNQQKVETATIFGDQGATVTGAEGIQYKYQNGVFDLDYFPLAVPQLTIGNYYHTQVKLRYFGYTGQDDVPDIQLLGFGIQHGLTQYFGQLPLDLSVALFYQQFKIGDIIESDAFAIAGMGSKEFGILTIYGGVQYEKTQMDLNYTRSGSSDIENSQVDLTFDAENSIRGYAGLGLDLSIVHIRTDINIGNVSVLSASIGFGI</sequence>
<dbReference type="EMBL" id="JAKLWS010000012">
    <property type="protein sequence ID" value="MCG2589112.1"/>
    <property type="molecule type" value="Genomic_DNA"/>
</dbReference>
<name>A0ABS9KE29_9BACT</name>
<reference evidence="2" key="2">
    <citation type="submission" date="2024-05" db="EMBL/GenBank/DDBJ databases">
        <title>Rhodohalobacter halophilus gen. nov., sp. nov., a moderately halophilic member of the family Balneolaceae.</title>
        <authorList>
            <person name="Xia J."/>
        </authorList>
    </citation>
    <scope>NUCLEOTIDE SEQUENCE</scope>
    <source>
        <strain evidence="2">WB101</strain>
    </source>
</reference>
<keyword evidence="1" id="KW-0732">Signal</keyword>
<evidence type="ECO:0000313" key="3">
    <source>
        <dbReference type="Proteomes" id="UP001165366"/>
    </source>
</evidence>
<accession>A0ABS9KE29</accession>
<dbReference type="RefSeq" id="WP_237854423.1">
    <property type="nucleotide sequence ID" value="NZ_JAKLWS010000012.1"/>
</dbReference>
<dbReference type="Pfam" id="PF20230">
    <property type="entry name" value="DUF6588"/>
    <property type="match status" value="1"/>
</dbReference>
<organism evidence="2 3">
    <name type="scientific">Rhodohalobacter sulfatireducens</name>
    <dbReference type="NCBI Taxonomy" id="2911366"/>
    <lineage>
        <taxon>Bacteria</taxon>
        <taxon>Pseudomonadati</taxon>
        <taxon>Balneolota</taxon>
        <taxon>Balneolia</taxon>
        <taxon>Balneolales</taxon>
        <taxon>Balneolaceae</taxon>
        <taxon>Rhodohalobacter</taxon>
    </lineage>
</organism>
<gene>
    <name evidence="2" type="ORF">L6773_11070</name>
</gene>
<protein>
    <recommendedName>
        <fullName evidence="4">Outer membrane protein beta-barrel domain-containing protein</fullName>
    </recommendedName>
</protein>
<reference evidence="2" key="1">
    <citation type="submission" date="2022-01" db="EMBL/GenBank/DDBJ databases">
        <authorList>
            <person name="Wang Y."/>
        </authorList>
    </citation>
    <scope>NUCLEOTIDE SEQUENCE</scope>
    <source>
        <strain evidence="2">WB101</strain>
    </source>
</reference>
<dbReference type="Proteomes" id="UP001165366">
    <property type="component" value="Unassembled WGS sequence"/>
</dbReference>
<keyword evidence="3" id="KW-1185">Reference proteome</keyword>
<feature type="chain" id="PRO_5047174498" description="Outer membrane protein beta-barrel domain-containing protein" evidence="1">
    <location>
        <begin position="27"/>
        <end position="300"/>
    </location>
</feature>
<dbReference type="InterPro" id="IPR046495">
    <property type="entry name" value="DUF6588"/>
</dbReference>